<dbReference type="CDD" id="cd07067">
    <property type="entry name" value="HP_PGM_like"/>
    <property type="match status" value="1"/>
</dbReference>
<accession>A0ABN1VTI8</accession>
<sequence>MFIYLVRHGETDWNRERRIQGSSDIPLNSTGRAQARTTGELLARRKWDGIFASPLSRAMETAQIISAEVGLAAPIALPEVVERRYGDAEGRTDTEVDALYPGDTEVPGRETRESVSERALPALVQLAERNHGKSMIVVAHGGVIAAILAAVAPERPRAPIVNGSVHSFRHDDGSLYLVNFDDPIEAESETKGGEPFDAQNVIARRESSVQ</sequence>
<dbReference type="PANTHER" id="PTHR48100:SF1">
    <property type="entry name" value="HISTIDINE PHOSPHATASE FAMILY PROTEIN-RELATED"/>
    <property type="match status" value="1"/>
</dbReference>
<proteinExistence type="predicted"/>
<dbReference type="Proteomes" id="UP001500943">
    <property type="component" value="Unassembled WGS sequence"/>
</dbReference>
<dbReference type="PROSITE" id="PS00175">
    <property type="entry name" value="PG_MUTASE"/>
    <property type="match status" value="1"/>
</dbReference>
<keyword evidence="5" id="KW-1185">Reference proteome</keyword>
<dbReference type="Pfam" id="PF00300">
    <property type="entry name" value="His_Phos_1"/>
    <property type="match status" value="1"/>
</dbReference>
<dbReference type="RefSeq" id="WP_343925089.1">
    <property type="nucleotide sequence ID" value="NZ_BAAAKW010000030.1"/>
</dbReference>
<keyword evidence="2" id="KW-0413">Isomerase</keyword>
<dbReference type="Gene3D" id="3.40.50.1240">
    <property type="entry name" value="Phosphoglycerate mutase-like"/>
    <property type="match status" value="1"/>
</dbReference>
<dbReference type="PANTHER" id="PTHR48100">
    <property type="entry name" value="BROAD-SPECIFICITY PHOSPHATASE YOR283W-RELATED"/>
    <property type="match status" value="1"/>
</dbReference>
<name>A0ABN1VTI8_9MICO</name>
<comment type="caution">
    <text evidence="4">The sequence shown here is derived from an EMBL/GenBank/DDBJ whole genome shotgun (WGS) entry which is preliminary data.</text>
</comment>
<reference evidence="4 5" key="1">
    <citation type="journal article" date="2019" name="Int. J. Syst. Evol. Microbiol.">
        <title>The Global Catalogue of Microorganisms (GCM) 10K type strain sequencing project: providing services to taxonomists for standard genome sequencing and annotation.</title>
        <authorList>
            <consortium name="The Broad Institute Genomics Platform"/>
            <consortium name="The Broad Institute Genome Sequencing Center for Infectious Disease"/>
            <person name="Wu L."/>
            <person name="Ma J."/>
        </authorList>
    </citation>
    <scope>NUCLEOTIDE SEQUENCE [LARGE SCALE GENOMIC DNA]</scope>
    <source>
        <strain evidence="4 5">JCM 12762</strain>
    </source>
</reference>
<evidence type="ECO:0000256" key="2">
    <source>
        <dbReference type="ARBA" id="ARBA00023235"/>
    </source>
</evidence>
<gene>
    <name evidence="4" type="ORF">GCM10009655_17770</name>
</gene>
<protein>
    <submittedName>
        <fullName evidence="4">Histidine phosphatase family protein</fullName>
    </submittedName>
</protein>
<dbReference type="EMBL" id="BAAAKW010000030">
    <property type="protein sequence ID" value="GAA1218806.1"/>
    <property type="molecule type" value="Genomic_DNA"/>
</dbReference>
<evidence type="ECO:0000313" key="4">
    <source>
        <dbReference type="EMBL" id="GAA1218806.1"/>
    </source>
</evidence>
<dbReference type="InterPro" id="IPR013078">
    <property type="entry name" value="His_Pase_superF_clade-1"/>
</dbReference>
<dbReference type="InterPro" id="IPR029033">
    <property type="entry name" value="His_PPase_superfam"/>
</dbReference>
<dbReference type="SUPFAM" id="SSF53254">
    <property type="entry name" value="Phosphoglycerate mutase-like"/>
    <property type="match status" value="1"/>
</dbReference>
<feature type="region of interest" description="Disordered" evidence="3">
    <location>
        <begin position="186"/>
        <end position="210"/>
    </location>
</feature>
<keyword evidence="1" id="KW-0324">Glycolysis</keyword>
<evidence type="ECO:0000313" key="5">
    <source>
        <dbReference type="Proteomes" id="UP001500943"/>
    </source>
</evidence>
<dbReference type="SMART" id="SM00855">
    <property type="entry name" value="PGAM"/>
    <property type="match status" value="1"/>
</dbReference>
<dbReference type="InterPro" id="IPR001345">
    <property type="entry name" value="PG/BPGM_mutase_AS"/>
</dbReference>
<dbReference type="InterPro" id="IPR050275">
    <property type="entry name" value="PGM_Phosphatase"/>
</dbReference>
<evidence type="ECO:0000256" key="3">
    <source>
        <dbReference type="SAM" id="MobiDB-lite"/>
    </source>
</evidence>
<evidence type="ECO:0000256" key="1">
    <source>
        <dbReference type="ARBA" id="ARBA00023152"/>
    </source>
</evidence>
<organism evidence="4 5">
    <name type="scientific">Rhodoglobus aureus</name>
    <dbReference type="NCBI Taxonomy" id="191497"/>
    <lineage>
        <taxon>Bacteria</taxon>
        <taxon>Bacillati</taxon>
        <taxon>Actinomycetota</taxon>
        <taxon>Actinomycetes</taxon>
        <taxon>Micrococcales</taxon>
        <taxon>Microbacteriaceae</taxon>
        <taxon>Rhodoglobus</taxon>
    </lineage>
</organism>